<reference evidence="2 3" key="1">
    <citation type="journal article" date="2015" name="Genome Announc.">
        <title>Draft Genome Sequence of the Terrestrial Cyanobacterium Scytonema millei VB511283, Isolated from Eastern India.</title>
        <authorList>
            <person name="Sen D."/>
            <person name="Chandrababunaidu M.M."/>
            <person name="Singh D."/>
            <person name="Sanghi N."/>
            <person name="Ghorai A."/>
            <person name="Mishra G.P."/>
            <person name="Madduluri M."/>
            <person name="Adhikary S.P."/>
            <person name="Tripathy S."/>
        </authorList>
    </citation>
    <scope>NUCLEOTIDE SEQUENCE [LARGE SCALE GENOMIC DNA]</scope>
    <source>
        <strain evidence="2 3">VB511283</strain>
    </source>
</reference>
<organism evidence="2 3">
    <name type="scientific">Scytonema millei VB511283</name>
    <dbReference type="NCBI Taxonomy" id="1245923"/>
    <lineage>
        <taxon>Bacteria</taxon>
        <taxon>Bacillati</taxon>
        <taxon>Cyanobacteriota</taxon>
        <taxon>Cyanophyceae</taxon>
        <taxon>Nostocales</taxon>
        <taxon>Scytonemataceae</taxon>
        <taxon>Scytonema</taxon>
    </lineage>
</organism>
<name>A0A9X5E3H9_9CYAN</name>
<dbReference type="RefSeq" id="WP_052290071.1">
    <property type="nucleotide sequence ID" value="NZ_JTJC03000001.1"/>
</dbReference>
<dbReference type="EMBL" id="JTJC03000001">
    <property type="protein sequence ID" value="NHC34434.1"/>
    <property type="molecule type" value="Genomic_DNA"/>
</dbReference>
<dbReference type="Proteomes" id="UP000031532">
    <property type="component" value="Unassembled WGS sequence"/>
</dbReference>
<evidence type="ECO:0000313" key="2">
    <source>
        <dbReference type="EMBL" id="NHC34434.1"/>
    </source>
</evidence>
<gene>
    <name evidence="2" type="ORF">QH73_0007135</name>
</gene>
<keyword evidence="3" id="KW-1185">Reference proteome</keyword>
<comment type="caution">
    <text evidence="2">The sequence shown here is derived from an EMBL/GenBank/DDBJ whole genome shotgun (WGS) entry which is preliminary data.</text>
</comment>
<proteinExistence type="predicted"/>
<protein>
    <submittedName>
        <fullName evidence="2">Uncharacterized protein</fullName>
    </submittedName>
</protein>
<sequence length="125" mass="13305">MVKQLVWGVAALALFSGGGSTSAIAQIEQHYVEVGEGARGMPVYLDLRSVRGTNFRLIQQFGDGVGITDIAAYCPQKRLFVERVGVYSSTGEVVAEHTERTEGEFIPGSPAVNAFNVVCNGGGLR</sequence>
<accession>A0A9X5E3H9</accession>
<evidence type="ECO:0000313" key="3">
    <source>
        <dbReference type="Proteomes" id="UP000031532"/>
    </source>
</evidence>
<dbReference type="OrthoDB" id="486397at2"/>
<feature type="signal peptide" evidence="1">
    <location>
        <begin position="1"/>
        <end position="25"/>
    </location>
</feature>
<evidence type="ECO:0000256" key="1">
    <source>
        <dbReference type="SAM" id="SignalP"/>
    </source>
</evidence>
<feature type="chain" id="PRO_5040773052" evidence="1">
    <location>
        <begin position="26"/>
        <end position="125"/>
    </location>
</feature>
<dbReference type="AlphaFoldDB" id="A0A9X5E3H9"/>
<keyword evidence="1" id="KW-0732">Signal</keyword>